<feature type="compositionally biased region" description="Polar residues" evidence="2">
    <location>
        <begin position="231"/>
        <end position="240"/>
    </location>
</feature>
<sequence>MSGPGDDVLADLTTAPIFDDAVYLSEALLLPVNESEDDLDAQLAMSARESGIEDPYRILCPDVHNLSTSLSTTSLQSEQRSSVSIHSRETHSTTFTSPTSRNSRDNAFTEQLPALRSPPSLARASMSLDHDSAGDRFPPGVRHRHSSSGYSAANSVLSTTSSARTPSTRKHMRASALFSLFRKDSSTPSPSRRGYQSKPQSPRLEPSRSLSKYSMRVHVRGATEDKDDISPSRSVKSPTRPTLRAGLTNEEIDSATNSALQSPGLLSLRDSGYSEDGVSPIELSHALDGNKGRQDSFPSLIPEMSHKDERDVHLALANEAFKSLKSEQRQQFQRVSLFESNQRKALSSYLQWSLKRLTDQLETSKAEKMKQHAVELDRLDERQINAEHELRKTHGTETQNVATALKYMDAYCSGAKPTDPEFAHDVTDEDRQKLARQRELQQKLPGKHVSAINVLRARQERDTQAKLQKQEAELRALDTQYEKDKRAEELQFMKDSSRLDKVIQGRRRRMIHRWDLKFEIWRKDWESQHGTTLNARLPHEDWPEASDLDSPITQSSSLAVYTKIAA</sequence>
<dbReference type="AlphaFoldDB" id="A0A6G1ITJ3"/>
<evidence type="ECO:0000256" key="1">
    <source>
        <dbReference type="SAM" id="Coils"/>
    </source>
</evidence>
<organism evidence="3 4">
    <name type="scientific">Lentithecium fluviatile CBS 122367</name>
    <dbReference type="NCBI Taxonomy" id="1168545"/>
    <lineage>
        <taxon>Eukaryota</taxon>
        <taxon>Fungi</taxon>
        <taxon>Dikarya</taxon>
        <taxon>Ascomycota</taxon>
        <taxon>Pezizomycotina</taxon>
        <taxon>Dothideomycetes</taxon>
        <taxon>Pleosporomycetidae</taxon>
        <taxon>Pleosporales</taxon>
        <taxon>Massarineae</taxon>
        <taxon>Lentitheciaceae</taxon>
        <taxon>Lentithecium</taxon>
    </lineage>
</organism>
<feature type="region of interest" description="Disordered" evidence="2">
    <location>
        <begin position="125"/>
        <end position="296"/>
    </location>
</feature>
<reference evidence="3" key="1">
    <citation type="journal article" date="2020" name="Stud. Mycol.">
        <title>101 Dothideomycetes genomes: a test case for predicting lifestyles and emergence of pathogens.</title>
        <authorList>
            <person name="Haridas S."/>
            <person name="Albert R."/>
            <person name="Binder M."/>
            <person name="Bloem J."/>
            <person name="Labutti K."/>
            <person name="Salamov A."/>
            <person name="Andreopoulos B."/>
            <person name="Baker S."/>
            <person name="Barry K."/>
            <person name="Bills G."/>
            <person name="Bluhm B."/>
            <person name="Cannon C."/>
            <person name="Castanera R."/>
            <person name="Culley D."/>
            <person name="Daum C."/>
            <person name="Ezra D."/>
            <person name="Gonzalez J."/>
            <person name="Henrissat B."/>
            <person name="Kuo A."/>
            <person name="Liang C."/>
            <person name="Lipzen A."/>
            <person name="Lutzoni F."/>
            <person name="Magnuson J."/>
            <person name="Mondo S."/>
            <person name="Nolan M."/>
            <person name="Ohm R."/>
            <person name="Pangilinan J."/>
            <person name="Park H.-J."/>
            <person name="Ramirez L."/>
            <person name="Alfaro M."/>
            <person name="Sun H."/>
            <person name="Tritt A."/>
            <person name="Yoshinaga Y."/>
            <person name="Zwiers L.-H."/>
            <person name="Turgeon B."/>
            <person name="Goodwin S."/>
            <person name="Spatafora J."/>
            <person name="Crous P."/>
            <person name="Grigoriev I."/>
        </authorList>
    </citation>
    <scope>NUCLEOTIDE SEQUENCE</scope>
    <source>
        <strain evidence="3">CBS 122367</strain>
    </source>
</reference>
<dbReference type="Proteomes" id="UP000799291">
    <property type="component" value="Unassembled WGS sequence"/>
</dbReference>
<feature type="compositionally biased region" description="Low complexity" evidence="2">
    <location>
        <begin position="71"/>
        <end position="82"/>
    </location>
</feature>
<protein>
    <submittedName>
        <fullName evidence="3">Uncharacterized protein</fullName>
    </submittedName>
</protein>
<accession>A0A6G1ITJ3</accession>
<dbReference type="EMBL" id="MU005592">
    <property type="protein sequence ID" value="KAF2681300.1"/>
    <property type="molecule type" value="Genomic_DNA"/>
</dbReference>
<evidence type="ECO:0000313" key="3">
    <source>
        <dbReference type="EMBL" id="KAF2681300.1"/>
    </source>
</evidence>
<feature type="compositionally biased region" description="Polar residues" evidence="2">
    <location>
        <begin position="147"/>
        <end position="157"/>
    </location>
</feature>
<name>A0A6G1ITJ3_9PLEO</name>
<proteinExistence type="predicted"/>
<feature type="region of interest" description="Disordered" evidence="2">
    <location>
        <begin position="71"/>
        <end position="105"/>
    </location>
</feature>
<evidence type="ECO:0000256" key="2">
    <source>
        <dbReference type="SAM" id="MobiDB-lite"/>
    </source>
</evidence>
<feature type="compositionally biased region" description="Basic and acidic residues" evidence="2">
    <location>
        <begin position="221"/>
        <end position="230"/>
    </location>
</feature>
<dbReference type="OrthoDB" id="9977870at2759"/>
<evidence type="ECO:0000313" key="4">
    <source>
        <dbReference type="Proteomes" id="UP000799291"/>
    </source>
</evidence>
<feature type="coiled-coil region" evidence="1">
    <location>
        <begin position="460"/>
        <end position="487"/>
    </location>
</feature>
<keyword evidence="4" id="KW-1185">Reference proteome</keyword>
<keyword evidence="1" id="KW-0175">Coiled coil</keyword>
<feature type="compositionally biased region" description="Polar residues" evidence="2">
    <location>
        <begin position="92"/>
        <end position="105"/>
    </location>
</feature>
<gene>
    <name evidence="3" type="ORF">K458DRAFT_392090</name>
</gene>